<dbReference type="Pfam" id="PF13489">
    <property type="entry name" value="Methyltransf_23"/>
    <property type="match status" value="1"/>
</dbReference>
<dbReference type="OrthoDB" id="184880at2759"/>
<sequence>MAATTTTLEETVQSLRERYILPHNVEEIKRMQNQHEWVKGCADGLIKAPLDMTKKDLRILDAATADGYWIQDAQCIVPRETEFVGFDIAPNLFPPAQILGPNIKLEVQNLIEPFPAAWTNSFDLVHERFVISLFREEEISHVLTNLLSCVKPGGWVQFVEPDFRTCVSSPKGKATAFEMIHRLTGHVMADNAASTKLAGRLEQAGFVNVGVDIRDMVAGKAHRNPELGQRGHANMLAIFNYFQSVTSPEDFNMTQEEWSALPEKFAQDMDQYETAIRHYIVWAQKPLA</sequence>
<gene>
    <name evidence="1" type="ORF">VHEMI02398</name>
</gene>
<protein>
    <submittedName>
        <fullName evidence="1">GliN</fullName>
    </submittedName>
</protein>
<dbReference type="InterPro" id="IPR029063">
    <property type="entry name" value="SAM-dependent_MTases_sf"/>
</dbReference>
<evidence type="ECO:0000313" key="2">
    <source>
        <dbReference type="Proteomes" id="UP000039046"/>
    </source>
</evidence>
<dbReference type="SUPFAM" id="SSF53335">
    <property type="entry name" value="S-adenosyl-L-methionine-dependent methyltransferases"/>
    <property type="match status" value="1"/>
</dbReference>
<evidence type="ECO:0000313" key="1">
    <source>
        <dbReference type="EMBL" id="CEJ82327.1"/>
    </source>
</evidence>
<dbReference type="STRING" id="1531966.A0A0A1T7S1"/>
<dbReference type="AlphaFoldDB" id="A0A0A1T7S1"/>
<proteinExistence type="predicted"/>
<keyword evidence="2" id="KW-1185">Reference proteome</keyword>
<organism evidence="1 2">
    <name type="scientific">[Torrubiella] hemipterigena</name>
    <dbReference type="NCBI Taxonomy" id="1531966"/>
    <lineage>
        <taxon>Eukaryota</taxon>
        <taxon>Fungi</taxon>
        <taxon>Dikarya</taxon>
        <taxon>Ascomycota</taxon>
        <taxon>Pezizomycotina</taxon>
        <taxon>Sordariomycetes</taxon>
        <taxon>Hypocreomycetidae</taxon>
        <taxon>Hypocreales</taxon>
        <taxon>Clavicipitaceae</taxon>
        <taxon>Clavicipitaceae incertae sedis</taxon>
        <taxon>'Torrubiella' clade</taxon>
    </lineage>
</organism>
<dbReference type="Gene3D" id="3.40.50.150">
    <property type="entry name" value="Vaccinia Virus protein VP39"/>
    <property type="match status" value="1"/>
</dbReference>
<name>A0A0A1T7S1_9HYPO</name>
<dbReference type="HOGENOM" id="CLU_010595_9_3_1"/>
<dbReference type="Proteomes" id="UP000039046">
    <property type="component" value="Unassembled WGS sequence"/>
</dbReference>
<reference evidence="1 2" key="1">
    <citation type="journal article" date="2015" name="Genome Announc.">
        <title>Draft Genome Sequence and Gene Annotation of the Entomopathogenic Fungus Verticillium hemipterigenum.</title>
        <authorList>
            <person name="Horn F."/>
            <person name="Habel A."/>
            <person name="Scharf D.H."/>
            <person name="Dworschak J."/>
            <person name="Brakhage A.A."/>
            <person name="Guthke R."/>
            <person name="Hertweck C."/>
            <person name="Linde J."/>
        </authorList>
    </citation>
    <scope>NUCLEOTIDE SEQUENCE [LARGE SCALE GENOMIC DNA]</scope>
</reference>
<dbReference type="CDD" id="cd02440">
    <property type="entry name" value="AdoMet_MTases"/>
    <property type="match status" value="1"/>
</dbReference>
<accession>A0A0A1T7S1</accession>
<dbReference type="EMBL" id="CDHN01000001">
    <property type="protein sequence ID" value="CEJ82327.1"/>
    <property type="molecule type" value="Genomic_DNA"/>
</dbReference>